<comment type="subcellular location">
    <subcellularLocation>
        <location evidence="1">Cell membrane</location>
        <topology evidence="1">Multi-pass membrane protein</topology>
    </subcellularLocation>
    <subcellularLocation>
        <location evidence="7">Membrane</location>
        <topology evidence="7">Multi-pass membrane protein</topology>
    </subcellularLocation>
</comment>
<evidence type="ECO:0000256" key="1">
    <source>
        <dbReference type="ARBA" id="ARBA00004651"/>
    </source>
</evidence>
<feature type="compositionally biased region" description="Polar residues" evidence="8">
    <location>
        <begin position="716"/>
        <end position="737"/>
    </location>
</feature>
<feature type="compositionally biased region" description="Pro residues" evidence="8">
    <location>
        <begin position="705"/>
        <end position="714"/>
    </location>
</feature>
<feature type="transmembrane region" description="Helical" evidence="7">
    <location>
        <begin position="385"/>
        <end position="407"/>
    </location>
</feature>
<protein>
    <recommendedName>
        <fullName evidence="7">XK-related protein</fullName>
    </recommendedName>
</protein>
<feature type="transmembrane region" description="Helical" evidence="7">
    <location>
        <begin position="290"/>
        <end position="309"/>
    </location>
</feature>
<comment type="similarity">
    <text evidence="2 7">Belongs to the XK family.</text>
</comment>
<feature type="transmembrane region" description="Helical" evidence="7">
    <location>
        <begin position="329"/>
        <end position="346"/>
    </location>
</feature>
<accession>A0A336MXX0</accession>
<sequence>MFFNYKMAEFLPLCDVLFNIISLTVYFCNVVFDVVLAWALFDRGDVSYFTISLLTIIISLVITQIVSIRWYLRKQKTDDDNNKRREIVITPTTEIAIIPENGTLEKKDDQENVIQETQQDRLELYFRYAVIGCHVTGIGIFWRYAKLFIPVNLTTVKHEVRDLCILRLLHAFCQAAPMLLIQLHIYISLQQQEYLETIKLEALSNQFTTPFVSESAVAQHQTKAFKDLNIVAAALSLFSICWALASFSKHVRLQNVHRLVLTWLGVIFQFLWRLGTVTSRVASLTVYSSVYGYWVLLVITFHWSSMLIWLVMSKKGPFYGERVPKVKRIVMILLLSFVYNFAYINLQENGHRQKMTTFYTVMFLENCFLVILWSIGIWINRPDGWHNVPILVIGSFIFGIIFMLIYYRYFHVRRLEYESGGRLPTLEKKKCNHQTSLCKCSESLKNDKQPTSTSCVGLKYPHAIPGVFNCRFTNPVNVSTGRKKKKPTTFVPPPPLPPVTDTDTTTNNSGPMAIPFWKRALPRSHTGNSSENDASSISSRFNIQEKLREKKQKQLAELKIIEEEIKQGKLTGPKTGTMSSNDDQKASLPRQPIPRTKKHVDIPPIDWRNASPDFMQVQDYANITNYDQIYSFGLNTLATLVKNETSSRHASPATVIENNSLTRTIAPKAKMPRNGGIASIYPSNQPPSISPRNTTTGNTKKNRPSPCPMLPPSSPFNSNECAGNTSSQGRTSNTSSKVMPGANICRAKTQTPEILLSPHYLENTRVYYDWMGREHREREQSMYMIAENGRYLVNGASSDDENHQIDSAGVDPHNPHSDIDSQISLPRSYTLPREFKYYRKNKKQKPLKNNIQSTNSSDGDVDSCDDNDSVHHLSTSQISRNVNNYSNSNKTTRQVTNFDLLNGHAVPSHRPSRFRITSTGFRPYVSGEKPETKL</sequence>
<evidence type="ECO:0000256" key="6">
    <source>
        <dbReference type="ARBA" id="ARBA00023136"/>
    </source>
</evidence>
<feature type="transmembrane region" description="Helical" evidence="7">
    <location>
        <begin position="358"/>
        <end position="379"/>
    </location>
</feature>
<evidence type="ECO:0000313" key="9">
    <source>
        <dbReference type="EMBL" id="SSX34555.1"/>
    </source>
</evidence>
<feature type="region of interest" description="Disordered" evidence="8">
    <location>
        <begin position="794"/>
        <end position="825"/>
    </location>
</feature>
<dbReference type="InterPro" id="IPR018629">
    <property type="entry name" value="XK-rel"/>
</dbReference>
<dbReference type="AlphaFoldDB" id="A0A336MXX0"/>
<gene>
    <name evidence="9" type="primary">CSON008178</name>
</gene>
<dbReference type="Pfam" id="PF09815">
    <property type="entry name" value="XK-related"/>
    <property type="match status" value="1"/>
</dbReference>
<evidence type="ECO:0000256" key="4">
    <source>
        <dbReference type="ARBA" id="ARBA00022692"/>
    </source>
</evidence>
<keyword evidence="6 7" id="KW-0472">Membrane</keyword>
<keyword evidence="4 7" id="KW-0812">Transmembrane</keyword>
<feature type="transmembrane region" description="Helical" evidence="7">
    <location>
        <begin position="259"/>
        <end position="278"/>
    </location>
</feature>
<dbReference type="PANTHER" id="PTHR16024">
    <property type="entry name" value="XK-RELATED PROTEIN"/>
    <property type="match status" value="1"/>
</dbReference>
<name>A0A336MXX0_CULSO</name>
<feature type="region of interest" description="Disordered" evidence="8">
    <location>
        <begin position="840"/>
        <end position="890"/>
    </location>
</feature>
<dbReference type="OMA" id="FFHVRRL"/>
<feature type="region of interest" description="Disordered" evidence="8">
    <location>
        <begin position="570"/>
        <end position="604"/>
    </location>
</feature>
<dbReference type="GO" id="GO:0005886">
    <property type="term" value="C:plasma membrane"/>
    <property type="evidence" value="ECO:0007669"/>
    <property type="project" value="UniProtKB-SubCell"/>
</dbReference>
<dbReference type="PANTHER" id="PTHR16024:SF4">
    <property type="entry name" value="XK-RELATED PROTEIN"/>
    <property type="match status" value="1"/>
</dbReference>
<evidence type="ECO:0000256" key="5">
    <source>
        <dbReference type="ARBA" id="ARBA00022989"/>
    </source>
</evidence>
<feature type="transmembrane region" description="Helical" evidence="7">
    <location>
        <begin position="125"/>
        <end position="145"/>
    </location>
</feature>
<evidence type="ECO:0000256" key="3">
    <source>
        <dbReference type="ARBA" id="ARBA00022475"/>
    </source>
</evidence>
<organism evidence="9">
    <name type="scientific">Culicoides sonorensis</name>
    <name type="common">Biting midge</name>
    <dbReference type="NCBI Taxonomy" id="179676"/>
    <lineage>
        <taxon>Eukaryota</taxon>
        <taxon>Metazoa</taxon>
        <taxon>Ecdysozoa</taxon>
        <taxon>Arthropoda</taxon>
        <taxon>Hexapoda</taxon>
        <taxon>Insecta</taxon>
        <taxon>Pterygota</taxon>
        <taxon>Neoptera</taxon>
        <taxon>Endopterygota</taxon>
        <taxon>Diptera</taxon>
        <taxon>Nematocera</taxon>
        <taxon>Chironomoidea</taxon>
        <taxon>Ceratopogonidae</taxon>
        <taxon>Ceratopogoninae</taxon>
        <taxon>Culicoides</taxon>
        <taxon>Monoculicoides</taxon>
    </lineage>
</organism>
<feature type="compositionally biased region" description="Polar residues" evidence="8">
    <location>
        <begin position="872"/>
        <end position="890"/>
    </location>
</feature>
<keyword evidence="3" id="KW-1003">Cell membrane</keyword>
<feature type="transmembrane region" description="Helical" evidence="7">
    <location>
        <begin position="228"/>
        <end position="247"/>
    </location>
</feature>
<reference evidence="9" key="1">
    <citation type="submission" date="2018-07" db="EMBL/GenBank/DDBJ databases">
        <authorList>
            <person name="Quirk P.G."/>
            <person name="Krulwich T.A."/>
        </authorList>
    </citation>
    <scope>NUCLEOTIDE SEQUENCE</scope>
</reference>
<dbReference type="InterPro" id="IPR050895">
    <property type="entry name" value="XK-related_scramblase"/>
</dbReference>
<dbReference type="EMBL" id="UFQT01003096">
    <property type="protein sequence ID" value="SSX34555.1"/>
    <property type="molecule type" value="Genomic_DNA"/>
</dbReference>
<feature type="region of interest" description="Disordered" evidence="8">
    <location>
        <begin position="481"/>
        <end position="514"/>
    </location>
</feature>
<evidence type="ECO:0000256" key="8">
    <source>
        <dbReference type="SAM" id="MobiDB-lite"/>
    </source>
</evidence>
<feature type="transmembrane region" description="Helical" evidence="7">
    <location>
        <begin position="16"/>
        <end position="41"/>
    </location>
</feature>
<evidence type="ECO:0000256" key="2">
    <source>
        <dbReference type="ARBA" id="ARBA00008789"/>
    </source>
</evidence>
<feature type="region of interest" description="Disordered" evidence="8">
    <location>
        <begin position="671"/>
        <end position="738"/>
    </location>
</feature>
<keyword evidence="5 7" id="KW-1133">Transmembrane helix</keyword>
<feature type="transmembrane region" description="Helical" evidence="7">
    <location>
        <begin position="47"/>
        <end position="72"/>
    </location>
</feature>
<evidence type="ECO:0000256" key="7">
    <source>
        <dbReference type="RuleBase" id="RU910716"/>
    </source>
</evidence>
<dbReference type="VEuPathDB" id="VectorBase:CSON008178"/>
<proteinExistence type="inferred from homology"/>